<sequence>MAIPKKLRLFTVFVDGVNHIGKVPSVTLPKVTRKTEDYQGGGMVGAVAVDLGLDSGALDASMVVGGVVEELILKYGGDIDEMRLRFVGEIYSGGTSSLLEVEMRGRITEIDPGDAKQGDDTNHTYAIKNTYYKLSVDDKPLLEIDLLNFIYKRNGENLYPDRIMSALGLGS</sequence>
<protein>
    <submittedName>
        <fullName evidence="1">Phage major tail tube protein</fullName>
    </submittedName>
</protein>
<dbReference type="RefSeq" id="WP_116280513.1">
    <property type="nucleotide sequence ID" value="NZ_CP085764.1"/>
</dbReference>
<dbReference type="AlphaFoldDB" id="A0A2J4ZHS9"/>
<evidence type="ECO:0000313" key="2">
    <source>
        <dbReference type="Proteomes" id="UP000234661"/>
    </source>
</evidence>
<dbReference type="OrthoDB" id="3078668at2"/>
<reference evidence="1 2" key="1">
    <citation type="submission" date="2017-11" db="EMBL/GenBank/DDBJ databases">
        <authorList>
            <person name="Han C.G."/>
        </authorList>
    </citation>
    <scope>NUCLEOTIDE SEQUENCE [LARGE SCALE GENOMIC DNA]</scope>
    <source>
        <strain evidence="1 2">A2</strain>
    </source>
</reference>
<reference evidence="1 2" key="2">
    <citation type="submission" date="2018-01" db="EMBL/GenBank/DDBJ databases">
        <title>Genomic study of Klebsiella pneumoniae.</title>
        <authorList>
            <person name="Yang Y."/>
            <person name="Bicalho R."/>
        </authorList>
    </citation>
    <scope>NUCLEOTIDE SEQUENCE [LARGE SCALE GENOMIC DNA]</scope>
    <source>
        <strain evidence="1 2">A2</strain>
    </source>
</reference>
<evidence type="ECO:0000313" key="1">
    <source>
        <dbReference type="EMBL" id="PLM62617.1"/>
    </source>
</evidence>
<comment type="caution">
    <text evidence="1">The sequence shown here is derived from an EMBL/GenBank/DDBJ whole genome shotgun (WGS) entry which is preliminary data.</text>
</comment>
<dbReference type="EMBL" id="PIET01000384">
    <property type="protein sequence ID" value="PLM62617.1"/>
    <property type="molecule type" value="Genomic_DNA"/>
</dbReference>
<gene>
    <name evidence="1" type="ORF">CWM85_14270</name>
</gene>
<accession>A0A2J4ZHS9</accession>
<organism evidence="1 2">
    <name type="scientific">Klebsiella michiganensis</name>
    <dbReference type="NCBI Taxonomy" id="1134687"/>
    <lineage>
        <taxon>Bacteria</taxon>
        <taxon>Pseudomonadati</taxon>
        <taxon>Pseudomonadota</taxon>
        <taxon>Gammaproteobacteria</taxon>
        <taxon>Enterobacterales</taxon>
        <taxon>Enterobacteriaceae</taxon>
        <taxon>Klebsiella/Raoultella group</taxon>
        <taxon>Klebsiella</taxon>
    </lineage>
</organism>
<dbReference type="InterPro" id="IPR006498">
    <property type="entry name" value="Tail_tube"/>
</dbReference>
<dbReference type="Proteomes" id="UP000234661">
    <property type="component" value="Unassembled WGS sequence"/>
</dbReference>
<name>A0A2J4ZHS9_9ENTR</name>
<proteinExistence type="predicted"/>
<dbReference type="NCBIfam" id="TIGR01611">
    <property type="entry name" value="tail_tube"/>
    <property type="match status" value="1"/>
</dbReference>
<dbReference type="Pfam" id="PF04985">
    <property type="entry name" value="Phage_tube"/>
    <property type="match status" value="1"/>
</dbReference>